<name>A0A2H0U9Q3_9BACT</name>
<reference evidence="2" key="1">
    <citation type="submission" date="2017-09" db="EMBL/GenBank/DDBJ databases">
        <title>Depth-based differentiation of microbial function through sediment-hosted aquifers and enrichment of novel symbionts in the deep terrestrial subsurface.</title>
        <authorList>
            <person name="Probst A.J."/>
            <person name="Ladd B."/>
            <person name="Jarett J.K."/>
            <person name="Geller-Mcgrath D.E."/>
            <person name="Sieber C.M.K."/>
            <person name="Emerson J.B."/>
            <person name="Anantharaman K."/>
            <person name="Thomas B.C."/>
            <person name="Malmstrom R."/>
            <person name="Stieglmeier M."/>
            <person name="Klingl A."/>
            <person name="Woyke T."/>
            <person name="Ryan C.M."/>
            <person name="Banfield J.F."/>
        </authorList>
    </citation>
    <scope>NUCLEOTIDE SEQUENCE [LARGE SCALE GENOMIC DNA]</scope>
</reference>
<protein>
    <submittedName>
        <fullName evidence="1">Uncharacterized protein</fullName>
    </submittedName>
</protein>
<organism evidence="1 2">
    <name type="scientific">Candidatus Kaiserbacteria bacterium CG10_big_fil_rev_8_21_14_0_10_56_12</name>
    <dbReference type="NCBI Taxonomy" id="1974611"/>
    <lineage>
        <taxon>Bacteria</taxon>
        <taxon>Candidatus Kaiseribacteriota</taxon>
    </lineage>
</organism>
<gene>
    <name evidence="1" type="ORF">COU19_02430</name>
</gene>
<dbReference type="AlphaFoldDB" id="A0A2H0U9Q3"/>
<evidence type="ECO:0000313" key="2">
    <source>
        <dbReference type="Proteomes" id="UP000230179"/>
    </source>
</evidence>
<dbReference type="Proteomes" id="UP000230179">
    <property type="component" value="Unassembled WGS sequence"/>
</dbReference>
<dbReference type="EMBL" id="PFBL01000020">
    <property type="protein sequence ID" value="PIR83122.1"/>
    <property type="molecule type" value="Genomic_DNA"/>
</dbReference>
<evidence type="ECO:0000313" key="1">
    <source>
        <dbReference type="EMBL" id="PIR83122.1"/>
    </source>
</evidence>
<proteinExistence type="predicted"/>
<comment type="caution">
    <text evidence="1">The sequence shown here is derived from an EMBL/GenBank/DDBJ whole genome shotgun (WGS) entry which is preliminary data.</text>
</comment>
<accession>A0A2H0U9Q3</accession>
<sequence>MQSGMITIFLLKLLGLKGSSMCLGINRRKVWNYACLREDEIQKVFNLSDISENSVPIQIV</sequence>